<dbReference type="InParanoid" id="A0A1U7Z0W8"/>
<dbReference type="PANTHER" id="PTHR34222:SF100">
    <property type="entry name" value="CCHC-TYPE DOMAIN-CONTAINING PROTEIN"/>
    <property type="match status" value="1"/>
</dbReference>
<reference evidence="3" key="1">
    <citation type="submission" date="2025-08" db="UniProtKB">
        <authorList>
            <consortium name="RefSeq"/>
        </authorList>
    </citation>
    <scope>IDENTIFICATION</scope>
</reference>
<sequence length="312" mass="34410">MTLLKRHLHRMKQQPEQTIHIYVFELQVLWDQLTQCDPELDSTSAATTYSKLHDCQRVWHLLMTLRDEYEPISGTLLHHSPLPSLEVVIKDLLYKETRLKTLRDERSLLSTDVVFATPSTSAISSTKPSKWTFCNYCKKTGHTISECRCLQAKMASGQKSSSMGSQASSSTAAAATENSSDNTSPKFSLRELQALVHQLQPDSGMPSNSALSVTPGTTSSWYFDSACCNHMTSNSSLFTSQSHPSIAPTVHTVDSFILTVKSDPRTGKIIGTGRKVGRLFELSSFQLPSLAAVVTFSVWHSRLGHISTSGLG</sequence>
<proteinExistence type="predicted"/>
<dbReference type="RefSeq" id="XP_010244218.1">
    <property type="nucleotide sequence ID" value="XM_010245916.1"/>
</dbReference>
<dbReference type="AlphaFoldDB" id="A0A1U7Z0W8"/>
<dbReference type="eggNOG" id="KOG0017">
    <property type="taxonomic scope" value="Eukaryota"/>
</dbReference>
<protein>
    <submittedName>
        <fullName evidence="3">Uncharacterized protein LOC104588095</fullName>
    </submittedName>
</protein>
<feature type="region of interest" description="Disordered" evidence="1">
    <location>
        <begin position="160"/>
        <end position="185"/>
    </location>
</feature>
<dbReference type="KEGG" id="nnu:104588095"/>
<evidence type="ECO:0000256" key="1">
    <source>
        <dbReference type="SAM" id="MobiDB-lite"/>
    </source>
</evidence>
<dbReference type="PANTHER" id="PTHR34222">
    <property type="entry name" value="GAG_PRE-INTEGRS DOMAIN-CONTAINING PROTEIN"/>
    <property type="match status" value="1"/>
</dbReference>
<name>A0A1U7Z0W8_NELNU</name>
<feature type="compositionally biased region" description="Low complexity" evidence="1">
    <location>
        <begin position="160"/>
        <end position="176"/>
    </location>
</feature>
<evidence type="ECO:0000313" key="2">
    <source>
        <dbReference type="Proteomes" id="UP000189703"/>
    </source>
</evidence>
<gene>
    <name evidence="3" type="primary">LOC104588095</name>
</gene>
<dbReference type="OMA" id="ISTCRTT"/>
<accession>A0A1U7Z0W8</accession>
<dbReference type="GeneID" id="104588095"/>
<dbReference type="OrthoDB" id="1706811at2759"/>
<keyword evidence="2" id="KW-1185">Reference proteome</keyword>
<organism evidence="2 3">
    <name type="scientific">Nelumbo nucifera</name>
    <name type="common">Sacred lotus</name>
    <dbReference type="NCBI Taxonomy" id="4432"/>
    <lineage>
        <taxon>Eukaryota</taxon>
        <taxon>Viridiplantae</taxon>
        <taxon>Streptophyta</taxon>
        <taxon>Embryophyta</taxon>
        <taxon>Tracheophyta</taxon>
        <taxon>Spermatophyta</taxon>
        <taxon>Magnoliopsida</taxon>
        <taxon>Proteales</taxon>
        <taxon>Nelumbonaceae</taxon>
        <taxon>Nelumbo</taxon>
    </lineage>
</organism>
<evidence type="ECO:0000313" key="3">
    <source>
        <dbReference type="RefSeq" id="XP_010244218.1"/>
    </source>
</evidence>
<dbReference type="Proteomes" id="UP000189703">
    <property type="component" value="Unplaced"/>
</dbReference>